<keyword evidence="2" id="KW-1185">Reference proteome</keyword>
<dbReference type="EMBL" id="JBGBPQ010000003">
    <property type="protein sequence ID" value="KAL1526890.1"/>
    <property type="molecule type" value="Genomic_DNA"/>
</dbReference>
<evidence type="ECO:0000313" key="2">
    <source>
        <dbReference type="Proteomes" id="UP001515480"/>
    </source>
</evidence>
<reference evidence="1 2" key="1">
    <citation type="journal article" date="2024" name="Science">
        <title>Giant polyketide synthase enzymes in the biosynthesis of giant marine polyether toxins.</title>
        <authorList>
            <person name="Fallon T.R."/>
            <person name="Shende V.V."/>
            <person name="Wierzbicki I.H."/>
            <person name="Pendleton A.L."/>
            <person name="Watervoot N.F."/>
            <person name="Auber R.P."/>
            <person name="Gonzalez D.J."/>
            <person name="Wisecaver J.H."/>
            <person name="Moore B.S."/>
        </authorList>
    </citation>
    <scope>NUCLEOTIDE SEQUENCE [LARGE SCALE GENOMIC DNA]</scope>
    <source>
        <strain evidence="1 2">12B1</strain>
    </source>
</reference>
<comment type="caution">
    <text evidence="1">The sequence shown here is derived from an EMBL/GenBank/DDBJ whole genome shotgun (WGS) entry which is preliminary data.</text>
</comment>
<dbReference type="Proteomes" id="UP001515480">
    <property type="component" value="Unassembled WGS sequence"/>
</dbReference>
<dbReference type="AlphaFoldDB" id="A0AB34JYA1"/>
<protein>
    <submittedName>
        <fullName evidence="1">Uncharacterized protein</fullName>
    </submittedName>
</protein>
<sequence length="235" mass="25217">MARTPSPSSRRRGGDTLPPGMCFYEVTVPAGCYVGETLYARIVGQDEIMCLAVPEGVEAGDILVFAAEVGWGQQEPSCSCGERRRQRGAARASVVRGAWRTACRKLSLLPIVVAQRTVRLGGEGQSDDLTDRRVAQALQESIPRLSRRTEDGEDVYIEGAAGETLFEIEVPVLLPPAPSEILPGALLQGDTIMEVKVDSTAHRAGVHSMLSRGCPAQGLALRSSSGCRRRTSARL</sequence>
<proteinExistence type="predicted"/>
<accession>A0AB34JYA1</accession>
<organism evidence="1 2">
    <name type="scientific">Prymnesium parvum</name>
    <name type="common">Toxic golden alga</name>
    <dbReference type="NCBI Taxonomy" id="97485"/>
    <lineage>
        <taxon>Eukaryota</taxon>
        <taxon>Haptista</taxon>
        <taxon>Haptophyta</taxon>
        <taxon>Prymnesiophyceae</taxon>
        <taxon>Prymnesiales</taxon>
        <taxon>Prymnesiaceae</taxon>
        <taxon>Prymnesium</taxon>
    </lineage>
</organism>
<name>A0AB34JYA1_PRYPA</name>
<gene>
    <name evidence="1" type="ORF">AB1Y20_015581</name>
</gene>
<evidence type="ECO:0000313" key="1">
    <source>
        <dbReference type="EMBL" id="KAL1526890.1"/>
    </source>
</evidence>